<protein>
    <recommendedName>
        <fullName evidence="4">DUF2798 domain-containing protein</fullName>
    </recommendedName>
</protein>
<evidence type="ECO:0000313" key="2">
    <source>
        <dbReference type="EMBL" id="AEF55701.1"/>
    </source>
</evidence>
<dbReference type="eggNOG" id="ENOG502ZMP2">
    <property type="taxonomic scope" value="Bacteria"/>
</dbReference>
<keyword evidence="1" id="KW-0812">Transmembrane</keyword>
<evidence type="ECO:0000313" key="3">
    <source>
        <dbReference type="Proteomes" id="UP000009230"/>
    </source>
</evidence>
<feature type="transmembrane region" description="Helical" evidence="1">
    <location>
        <begin position="116"/>
        <end position="138"/>
    </location>
</feature>
<dbReference type="OrthoDB" id="7871259at2"/>
<feature type="transmembrane region" description="Helical" evidence="1">
    <location>
        <begin position="7"/>
        <end position="28"/>
    </location>
</feature>
<dbReference type="KEGG" id="mpc:Mar181_2670"/>
<feature type="transmembrane region" description="Helical" evidence="1">
    <location>
        <begin position="82"/>
        <end position="104"/>
    </location>
</feature>
<sequence>MSKMLQKIAIIACLVMVMGGTLTFVMTWRNLGFGEGFMMAWLSSFALCVLCIAPIGGVISYLVHHLVDGALPNISKLKQDLVFGLIMALIMESIMAIVTTLNVHGLLALEAFIKQWSATLLTALPMGIVFSIVMSLVIKRRLAAFWAKV</sequence>
<accession>F6CY69</accession>
<evidence type="ECO:0000256" key="1">
    <source>
        <dbReference type="SAM" id="Phobius"/>
    </source>
</evidence>
<name>F6CY69_MARPP</name>
<dbReference type="AlphaFoldDB" id="F6CY69"/>
<dbReference type="Pfam" id="PF11391">
    <property type="entry name" value="DUF2798"/>
    <property type="match status" value="2"/>
</dbReference>
<evidence type="ECO:0008006" key="4">
    <source>
        <dbReference type="Google" id="ProtNLM"/>
    </source>
</evidence>
<keyword evidence="3" id="KW-1185">Reference proteome</keyword>
<keyword evidence="1" id="KW-0472">Membrane</keyword>
<dbReference type="Proteomes" id="UP000009230">
    <property type="component" value="Chromosome"/>
</dbReference>
<organism evidence="2 3">
    <name type="scientific">Marinomonas posidonica (strain CECT 7376 / NCIMB 14433 / IVIA-Po-181)</name>
    <dbReference type="NCBI Taxonomy" id="491952"/>
    <lineage>
        <taxon>Bacteria</taxon>
        <taxon>Pseudomonadati</taxon>
        <taxon>Pseudomonadota</taxon>
        <taxon>Gammaproteobacteria</taxon>
        <taxon>Oceanospirillales</taxon>
        <taxon>Oceanospirillaceae</taxon>
        <taxon>Marinomonas</taxon>
    </lineage>
</organism>
<feature type="transmembrane region" description="Helical" evidence="1">
    <location>
        <begin position="40"/>
        <end position="62"/>
    </location>
</feature>
<proteinExistence type="predicted"/>
<dbReference type="HOGENOM" id="CLU_1756664_0_0_6"/>
<reference evidence="2 3" key="1">
    <citation type="journal article" date="2012" name="Stand. Genomic Sci.">
        <title>Complete genome sequence of Marinomonas posidonica type strain (IVIA-Po-181(T)).</title>
        <authorList>
            <person name="Lucas-Elio P."/>
            <person name="Goodwin L."/>
            <person name="Woyke T."/>
            <person name="Pitluck S."/>
            <person name="Nolan M."/>
            <person name="Kyrpides N.C."/>
            <person name="Detter J.C."/>
            <person name="Copeland A."/>
            <person name="Lu M."/>
            <person name="Bruce D."/>
            <person name="Detter C."/>
            <person name="Tapia R."/>
            <person name="Han S."/>
            <person name="Land M.L."/>
            <person name="Ivanova N."/>
            <person name="Mikhailova N."/>
            <person name="Johnston A.W."/>
            <person name="Sanchez-Amat A."/>
        </authorList>
    </citation>
    <scope>NUCLEOTIDE SEQUENCE [LARGE SCALE GENOMIC DNA]</scope>
    <source>
        <strain evidence="3">CECT 7376 / NCIMB 14433 / IVIA-Po-181</strain>
    </source>
</reference>
<keyword evidence="1" id="KW-1133">Transmembrane helix</keyword>
<dbReference type="InterPro" id="IPR021529">
    <property type="entry name" value="DUF2798"/>
</dbReference>
<dbReference type="EMBL" id="CP002771">
    <property type="protein sequence ID" value="AEF55701.1"/>
    <property type="molecule type" value="Genomic_DNA"/>
</dbReference>
<dbReference type="RefSeq" id="WP_013797173.1">
    <property type="nucleotide sequence ID" value="NC_015559.1"/>
</dbReference>
<gene>
    <name evidence="2" type="ordered locus">Mar181_2670</name>
</gene>